<evidence type="ECO:0000256" key="2">
    <source>
        <dbReference type="ARBA" id="ARBA00023125"/>
    </source>
</evidence>
<dbReference type="KEGG" id="xdi:EZH22_15975"/>
<dbReference type="PROSITE" id="PS50949">
    <property type="entry name" value="HTH_GNTR"/>
    <property type="match status" value="1"/>
</dbReference>
<keyword evidence="6" id="KW-1185">Reference proteome</keyword>
<dbReference type="InterPro" id="IPR000524">
    <property type="entry name" value="Tscrpt_reg_HTH_GntR"/>
</dbReference>
<gene>
    <name evidence="5" type="ORF">EZH22_15975</name>
</gene>
<evidence type="ECO:0000313" key="6">
    <source>
        <dbReference type="Proteomes" id="UP000596427"/>
    </source>
</evidence>
<name>A0A974PK42_9HYPH</name>
<keyword evidence="3" id="KW-0804">Transcription</keyword>
<evidence type="ECO:0000256" key="3">
    <source>
        <dbReference type="ARBA" id="ARBA00023163"/>
    </source>
</evidence>
<dbReference type="Pfam" id="PF00392">
    <property type="entry name" value="GntR"/>
    <property type="match status" value="1"/>
</dbReference>
<dbReference type="SUPFAM" id="SSF48008">
    <property type="entry name" value="GntR ligand-binding domain-like"/>
    <property type="match status" value="1"/>
</dbReference>
<sequence>MERKLCEWLSVSRTSVREALRQLAAEGWVDNVPYIGPSVRSISPQDVTELYGIRAALEGYAAAQYCARATDADDAALSAALAEMKDAADRGAPEAQTQAIAHFYAALLAPAANPRLNASLDEQGRWLGWLRRASLSDASAARASFAEKEVLVTALLKRDTNRARTLCETHLERAAARVGKALVKRLHELSAARTDAGAA</sequence>
<dbReference type="InterPro" id="IPR008920">
    <property type="entry name" value="TF_FadR/GntR_C"/>
</dbReference>
<evidence type="ECO:0000259" key="4">
    <source>
        <dbReference type="PROSITE" id="PS50949"/>
    </source>
</evidence>
<dbReference type="PANTHER" id="PTHR43537">
    <property type="entry name" value="TRANSCRIPTIONAL REGULATOR, GNTR FAMILY"/>
    <property type="match status" value="1"/>
</dbReference>
<dbReference type="InterPro" id="IPR011711">
    <property type="entry name" value="GntR_C"/>
</dbReference>
<evidence type="ECO:0000313" key="5">
    <source>
        <dbReference type="EMBL" id="QRG04669.1"/>
    </source>
</evidence>
<dbReference type="SMART" id="SM00895">
    <property type="entry name" value="FCD"/>
    <property type="match status" value="1"/>
</dbReference>
<feature type="domain" description="HTH gntR-type" evidence="4">
    <location>
        <begin position="1"/>
        <end position="42"/>
    </location>
</feature>
<dbReference type="InterPro" id="IPR036390">
    <property type="entry name" value="WH_DNA-bd_sf"/>
</dbReference>
<dbReference type="GO" id="GO:0003677">
    <property type="term" value="F:DNA binding"/>
    <property type="evidence" value="ECO:0007669"/>
    <property type="project" value="UniProtKB-KW"/>
</dbReference>
<reference evidence="5 6" key="1">
    <citation type="submission" date="2020-10" db="EMBL/GenBank/DDBJ databases">
        <title>Degradation of 1,4-Dioxane by Xanthobacter sp. YN2, via a Novel Group-2 Soluble Di-Iron Monooxygenase.</title>
        <authorList>
            <person name="Ma F."/>
            <person name="Wang Y."/>
            <person name="Yang J."/>
            <person name="Guo H."/>
            <person name="Su D."/>
            <person name="Yu L."/>
        </authorList>
    </citation>
    <scope>NUCLEOTIDE SEQUENCE [LARGE SCALE GENOMIC DNA]</scope>
    <source>
        <strain evidence="5 6">YN2</strain>
    </source>
</reference>
<proteinExistence type="predicted"/>
<dbReference type="Gene3D" id="1.20.120.530">
    <property type="entry name" value="GntR ligand-binding domain-like"/>
    <property type="match status" value="1"/>
</dbReference>
<dbReference type="AlphaFoldDB" id="A0A974PK42"/>
<protein>
    <submittedName>
        <fullName evidence="5">GntR family transcriptional regulator</fullName>
    </submittedName>
</protein>
<dbReference type="RefSeq" id="WP_203191546.1">
    <property type="nucleotide sequence ID" value="NZ_CP063362.1"/>
</dbReference>
<dbReference type="Pfam" id="PF07729">
    <property type="entry name" value="FCD"/>
    <property type="match status" value="1"/>
</dbReference>
<keyword evidence="2" id="KW-0238">DNA-binding</keyword>
<accession>A0A974PK42</accession>
<organism evidence="5 6">
    <name type="scientific">Xanthobacter dioxanivorans</name>
    <dbReference type="NCBI Taxonomy" id="2528964"/>
    <lineage>
        <taxon>Bacteria</taxon>
        <taxon>Pseudomonadati</taxon>
        <taxon>Pseudomonadota</taxon>
        <taxon>Alphaproteobacteria</taxon>
        <taxon>Hyphomicrobiales</taxon>
        <taxon>Xanthobacteraceae</taxon>
        <taxon>Xanthobacter</taxon>
    </lineage>
</organism>
<dbReference type="SUPFAM" id="SSF46785">
    <property type="entry name" value="Winged helix' DNA-binding domain"/>
    <property type="match status" value="1"/>
</dbReference>
<dbReference type="EMBL" id="CP063362">
    <property type="protein sequence ID" value="QRG04669.1"/>
    <property type="molecule type" value="Genomic_DNA"/>
</dbReference>
<dbReference type="PANTHER" id="PTHR43537:SF24">
    <property type="entry name" value="GLUCONATE OPERON TRANSCRIPTIONAL REPRESSOR"/>
    <property type="match status" value="1"/>
</dbReference>
<dbReference type="InterPro" id="IPR036388">
    <property type="entry name" value="WH-like_DNA-bd_sf"/>
</dbReference>
<keyword evidence="1" id="KW-0805">Transcription regulation</keyword>
<dbReference type="GO" id="GO:0003700">
    <property type="term" value="F:DNA-binding transcription factor activity"/>
    <property type="evidence" value="ECO:0007669"/>
    <property type="project" value="InterPro"/>
</dbReference>
<evidence type="ECO:0000256" key="1">
    <source>
        <dbReference type="ARBA" id="ARBA00023015"/>
    </source>
</evidence>
<dbReference type="Gene3D" id="1.10.10.10">
    <property type="entry name" value="Winged helix-like DNA-binding domain superfamily/Winged helix DNA-binding domain"/>
    <property type="match status" value="1"/>
</dbReference>
<dbReference type="Proteomes" id="UP000596427">
    <property type="component" value="Chromosome"/>
</dbReference>